<evidence type="ECO:0000313" key="3">
    <source>
        <dbReference type="EMBL" id="MBH5335845.1"/>
    </source>
</evidence>
<gene>
    <name evidence="3" type="ORF">IHE55_14035</name>
</gene>
<reference evidence="3 4" key="1">
    <citation type="submission" date="2020-09" db="EMBL/GenBank/DDBJ databases">
        <title>Biosynthesis of the nuclear factor of activated T cells inhibitor NFAT-133 and its congeners in Streptomyces pactum.</title>
        <authorList>
            <person name="Zhou W."/>
            <person name="Posri P."/>
            <person name="Abugrain M.E."/>
            <person name="Weisberg A.J."/>
            <person name="Chang J.H."/>
            <person name="Mahmud T."/>
        </authorList>
    </citation>
    <scope>NUCLEOTIDE SEQUENCE [LARGE SCALE GENOMIC DNA]</scope>
    <source>
        <strain evidence="3 4">ATCC 27456</strain>
    </source>
</reference>
<feature type="compositionally biased region" description="Basic residues" evidence="1">
    <location>
        <begin position="70"/>
        <end position="83"/>
    </location>
</feature>
<evidence type="ECO:0000313" key="4">
    <source>
        <dbReference type="Proteomes" id="UP000807371"/>
    </source>
</evidence>
<feature type="signal peptide" evidence="2">
    <location>
        <begin position="1"/>
        <end position="20"/>
    </location>
</feature>
<comment type="caution">
    <text evidence="3">The sequence shown here is derived from an EMBL/GenBank/DDBJ whole genome shotgun (WGS) entry which is preliminary data.</text>
</comment>
<evidence type="ECO:0000256" key="1">
    <source>
        <dbReference type="SAM" id="MobiDB-lite"/>
    </source>
</evidence>
<keyword evidence="2" id="KW-0732">Signal</keyword>
<protein>
    <recommendedName>
        <fullName evidence="5">Entry exclusion lipoprotein TrbK</fullName>
    </recommendedName>
</protein>
<accession>A0ABS0NKX8</accession>
<feature type="compositionally biased region" description="Basic and acidic residues" evidence="1">
    <location>
        <begin position="51"/>
        <end position="69"/>
    </location>
</feature>
<dbReference type="RefSeq" id="WP_197989337.1">
    <property type="nucleotide sequence ID" value="NZ_JACYXC010000001.1"/>
</dbReference>
<organism evidence="3 4">
    <name type="scientific">Streptomyces pactum</name>
    <dbReference type="NCBI Taxonomy" id="68249"/>
    <lineage>
        <taxon>Bacteria</taxon>
        <taxon>Bacillati</taxon>
        <taxon>Actinomycetota</taxon>
        <taxon>Actinomycetes</taxon>
        <taxon>Kitasatosporales</taxon>
        <taxon>Streptomycetaceae</taxon>
        <taxon>Streptomyces</taxon>
    </lineage>
</organism>
<keyword evidence="4" id="KW-1185">Reference proteome</keyword>
<evidence type="ECO:0000256" key="2">
    <source>
        <dbReference type="SAM" id="SignalP"/>
    </source>
</evidence>
<name>A0ABS0NKX8_9ACTN</name>
<feature type="region of interest" description="Disordered" evidence="1">
    <location>
        <begin position="25"/>
        <end position="83"/>
    </location>
</feature>
<proteinExistence type="predicted"/>
<evidence type="ECO:0008006" key="5">
    <source>
        <dbReference type="Google" id="ProtNLM"/>
    </source>
</evidence>
<dbReference type="PROSITE" id="PS51257">
    <property type="entry name" value="PROKAR_LIPOPROTEIN"/>
    <property type="match status" value="1"/>
</dbReference>
<dbReference type="Proteomes" id="UP000807371">
    <property type="component" value="Unassembled WGS sequence"/>
</dbReference>
<sequence length="83" mass="8951">MRIRLIATLLAVPTTAVLLAGCSSIEGNTDRPGPSRTGHTLKSSLTEEEAAAQKERDMELCVDAVTERAGHRRGRRRGSRPAP</sequence>
<dbReference type="EMBL" id="JACYXC010000001">
    <property type="protein sequence ID" value="MBH5335845.1"/>
    <property type="molecule type" value="Genomic_DNA"/>
</dbReference>
<feature type="chain" id="PRO_5045794093" description="Entry exclusion lipoprotein TrbK" evidence="2">
    <location>
        <begin position="21"/>
        <end position="83"/>
    </location>
</feature>